<gene>
    <name evidence="5" type="ORF">G7Y89_g11053</name>
</gene>
<dbReference type="SUPFAM" id="SSF53335">
    <property type="entry name" value="S-adenosyl-L-methionine-dependent methyltransferases"/>
    <property type="match status" value="1"/>
</dbReference>
<reference evidence="5 6" key="1">
    <citation type="submission" date="2020-03" db="EMBL/GenBank/DDBJ databases">
        <title>Draft Genome Sequence of Cudoniella acicularis.</title>
        <authorList>
            <person name="Buettner E."/>
            <person name="Kellner H."/>
        </authorList>
    </citation>
    <scope>NUCLEOTIDE SEQUENCE [LARGE SCALE GENOMIC DNA]</scope>
    <source>
        <strain evidence="5 6">DSM 108380</strain>
    </source>
</reference>
<comment type="similarity">
    <text evidence="4">Belongs to the class I-like SAM-binding methyltransferase superfamily. Cation-dependent O-methyltransferase family.</text>
</comment>
<dbReference type="AlphaFoldDB" id="A0A8H4W105"/>
<dbReference type="PANTHER" id="PTHR10509">
    <property type="entry name" value="O-METHYLTRANSFERASE-RELATED"/>
    <property type="match status" value="1"/>
</dbReference>
<evidence type="ECO:0000256" key="1">
    <source>
        <dbReference type="ARBA" id="ARBA00022603"/>
    </source>
</evidence>
<evidence type="ECO:0000313" key="6">
    <source>
        <dbReference type="Proteomes" id="UP000566819"/>
    </source>
</evidence>
<sequence length="242" mass="26395">MAPSWSINPTEAKKDPCWAAVDQYTVSHLHPAASTPSPPILAKAVANSNANNLPKYEVSPSQGKFLMLQARMINAKYILEIGTLGGYSTIWLVNATPDTKVTTIEINERFAQVARENWVTAGVGGKIELKLGSALEVLPELLEEVKKGERSKFDMVFIDADKAKGLQYFDFAVKMCRKGACVFVDNVVMKGSLVDEEQFDNPHVSGSRAVVEGVGGDRRVDAVVMQTVGEKIYDGFIMAVVN</sequence>
<evidence type="ECO:0000256" key="2">
    <source>
        <dbReference type="ARBA" id="ARBA00022679"/>
    </source>
</evidence>
<dbReference type="PANTHER" id="PTHR10509:SF14">
    <property type="entry name" value="CAFFEOYL-COA O-METHYLTRANSFERASE 3-RELATED"/>
    <property type="match status" value="1"/>
</dbReference>
<evidence type="ECO:0000256" key="3">
    <source>
        <dbReference type="ARBA" id="ARBA00022691"/>
    </source>
</evidence>
<keyword evidence="1" id="KW-0489">Methyltransferase</keyword>
<evidence type="ECO:0000256" key="4">
    <source>
        <dbReference type="ARBA" id="ARBA00023453"/>
    </source>
</evidence>
<dbReference type="InterPro" id="IPR029063">
    <property type="entry name" value="SAM-dependent_MTases_sf"/>
</dbReference>
<evidence type="ECO:0000313" key="5">
    <source>
        <dbReference type="EMBL" id="KAF4627104.1"/>
    </source>
</evidence>
<dbReference type="EMBL" id="JAAMPI010001027">
    <property type="protein sequence ID" value="KAF4627104.1"/>
    <property type="molecule type" value="Genomic_DNA"/>
</dbReference>
<keyword evidence="2" id="KW-0808">Transferase</keyword>
<organism evidence="5 6">
    <name type="scientific">Cudoniella acicularis</name>
    <dbReference type="NCBI Taxonomy" id="354080"/>
    <lineage>
        <taxon>Eukaryota</taxon>
        <taxon>Fungi</taxon>
        <taxon>Dikarya</taxon>
        <taxon>Ascomycota</taxon>
        <taxon>Pezizomycotina</taxon>
        <taxon>Leotiomycetes</taxon>
        <taxon>Helotiales</taxon>
        <taxon>Tricladiaceae</taxon>
        <taxon>Cudoniella</taxon>
    </lineage>
</organism>
<dbReference type="CDD" id="cd02440">
    <property type="entry name" value="AdoMet_MTases"/>
    <property type="match status" value="1"/>
</dbReference>
<proteinExistence type="inferred from homology"/>
<dbReference type="GO" id="GO:0032259">
    <property type="term" value="P:methylation"/>
    <property type="evidence" value="ECO:0007669"/>
    <property type="project" value="UniProtKB-KW"/>
</dbReference>
<dbReference type="InterPro" id="IPR050362">
    <property type="entry name" value="Cation-dep_OMT"/>
</dbReference>
<dbReference type="GO" id="GO:0008757">
    <property type="term" value="F:S-adenosylmethionine-dependent methyltransferase activity"/>
    <property type="evidence" value="ECO:0007669"/>
    <property type="project" value="TreeGrafter"/>
</dbReference>
<name>A0A8H4W105_9HELO</name>
<dbReference type="Gene3D" id="3.40.50.150">
    <property type="entry name" value="Vaccinia Virus protein VP39"/>
    <property type="match status" value="1"/>
</dbReference>
<evidence type="ECO:0008006" key="7">
    <source>
        <dbReference type="Google" id="ProtNLM"/>
    </source>
</evidence>
<accession>A0A8H4W105</accession>
<keyword evidence="3" id="KW-0949">S-adenosyl-L-methionine</keyword>
<dbReference type="Proteomes" id="UP000566819">
    <property type="component" value="Unassembled WGS sequence"/>
</dbReference>
<comment type="caution">
    <text evidence="5">The sequence shown here is derived from an EMBL/GenBank/DDBJ whole genome shotgun (WGS) entry which is preliminary data.</text>
</comment>
<protein>
    <recommendedName>
        <fullName evidence="7">O-methyltransferase</fullName>
    </recommendedName>
</protein>
<dbReference type="Pfam" id="PF01596">
    <property type="entry name" value="Methyltransf_3"/>
    <property type="match status" value="1"/>
</dbReference>
<dbReference type="GO" id="GO:0008171">
    <property type="term" value="F:O-methyltransferase activity"/>
    <property type="evidence" value="ECO:0007669"/>
    <property type="project" value="InterPro"/>
</dbReference>
<dbReference type="OrthoDB" id="10251242at2759"/>
<keyword evidence="6" id="KW-1185">Reference proteome</keyword>
<dbReference type="InterPro" id="IPR002935">
    <property type="entry name" value="SAM_O-MeTrfase"/>
</dbReference>
<dbReference type="PROSITE" id="PS51682">
    <property type="entry name" value="SAM_OMT_I"/>
    <property type="match status" value="1"/>
</dbReference>